<dbReference type="SUPFAM" id="SSF82861">
    <property type="entry name" value="Mechanosensitive channel protein MscS (YggB), transmembrane region"/>
    <property type="match status" value="1"/>
</dbReference>
<keyword evidence="6 7" id="KW-0472">Membrane</keyword>
<sequence length="391" mass="42490">MTNTTDAARQADPLLASAANLRDFWNQATLWLAGHYLQILIAIGIGIAIVLILLGIRSFGLRLCARDAGFSHWPTTIGRAISLTHIWFMVAFAAKLVDGYAAPPRAVADTINIFFTIAAALQAAIWARELILGIVEHRAGDTDNGTLGSAIGIIRLLVTVVLFTIAGVLILDNLGVNVTGLIAGLGIGGIAIGLAAKGIFDDLFSALSIIFDKPFRRGDSVRWDSTSGTVEAIGLKTTRVRALTGEEVVISNTNLLNKELHNMARLARRRHVLTLGVTYQTPPEVCARIPTLAREIVEAHDKCKLVRCGMTNFNSSSLDFELQFDVMSEIYEEIFEARHKVCIAILKRFNAEGIDFAYPTQTSFTAAPDGRFVLPYAAETRPIHGHEQRGG</sequence>
<comment type="subcellular location">
    <subcellularLocation>
        <location evidence="1">Cell membrane</location>
        <topology evidence="1">Multi-pass membrane protein</topology>
    </subcellularLocation>
</comment>
<dbReference type="InterPro" id="IPR011066">
    <property type="entry name" value="MscS_channel_C_sf"/>
</dbReference>
<dbReference type="Proteomes" id="UP000244162">
    <property type="component" value="Unassembled WGS sequence"/>
</dbReference>
<dbReference type="PANTHER" id="PTHR30566:SF25">
    <property type="entry name" value="INNER MEMBRANE PROTEIN"/>
    <property type="match status" value="1"/>
</dbReference>
<keyword evidence="3" id="KW-1003">Cell membrane</keyword>
<name>A0A2T5FVV6_9SPHN</name>
<evidence type="ECO:0000313" key="11">
    <source>
        <dbReference type="EMBL" id="PTQ09911.1"/>
    </source>
</evidence>
<dbReference type="EMBL" id="NWBU01000010">
    <property type="protein sequence ID" value="PTQ09911.1"/>
    <property type="molecule type" value="Genomic_DNA"/>
</dbReference>
<dbReference type="PANTHER" id="PTHR30566">
    <property type="entry name" value="YNAI-RELATED MECHANOSENSITIVE ION CHANNEL"/>
    <property type="match status" value="1"/>
</dbReference>
<evidence type="ECO:0000259" key="8">
    <source>
        <dbReference type="Pfam" id="PF00924"/>
    </source>
</evidence>
<dbReference type="AlphaFoldDB" id="A0A2T5FVV6"/>
<keyword evidence="12" id="KW-1185">Reference proteome</keyword>
<feature type="domain" description="Mechanosensitive ion channel MscS" evidence="8">
    <location>
        <begin position="199"/>
        <end position="264"/>
    </location>
</feature>
<dbReference type="GO" id="GO:0005886">
    <property type="term" value="C:plasma membrane"/>
    <property type="evidence" value="ECO:0007669"/>
    <property type="project" value="UniProtKB-SubCell"/>
</dbReference>
<dbReference type="InterPro" id="IPR049142">
    <property type="entry name" value="MS_channel_1st"/>
</dbReference>
<dbReference type="InterPro" id="IPR049278">
    <property type="entry name" value="MS_channel_C"/>
</dbReference>
<reference evidence="11 12" key="1">
    <citation type="submission" date="2017-09" db="EMBL/GenBank/DDBJ databases">
        <title>Sphingomonas panjinensis sp.nov., isolated from oil-contaminated soil.</title>
        <authorList>
            <person name="Wang L."/>
            <person name="Chen L."/>
        </authorList>
    </citation>
    <scope>NUCLEOTIDE SEQUENCE [LARGE SCALE GENOMIC DNA]</scope>
    <source>
        <strain evidence="11 12">FW-11</strain>
    </source>
</reference>
<proteinExistence type="inferred from homology"/>
<feature type="transmembrane region" description="Helical" evidence="7">
    <location>
        <begin position="147"/>
        <end position="170"/>
    </location>
</feature>
<evidence type="ECO:0000259" key="9">
    <source>
        <dbReference type="Pfam" id="PF21082"/>
    </source>
</evidence>
<accession>A0A2T5FVV6</accession>
<dbReference type="Pfam" id="PF21082">
    <property type="entry name" value="MS_channel_3rd"/>
    <property type="match status" value="1"/>
</dbReference>
<evidence type="ECO:0000259" key="10">
    <source>
        <dbReference type="Pfam" id="PF21088"/>
    </source>
</evidence>
<evidence type="ECO:0000256" key="4">
    <source>
        <dbReference type="ARBA" id="ARBA00022692"/>
    </source>
</evidence>
<dbReference type="Gene3D" id="3.30.70.100">
    <property type="match status" value="1"/>
</dbReference>
<gene>
    <name evidence="11" type="ORF">CLG96_12170</name>
</gene>
<feature type="transmembrane region" description="Helical" evidence="7">
    <location>
        <begin position="176"/>
        <end position="196"/>
    </location>
</feature>
<dbReference type="InterPro" id="IPR011014">
    <property type="entry name" value="MscS_channel_TM-2"/>
</dbReference>
<evidence type="ECO:0000256" key="7">
    <source>
        <dbReference type="SAM" id="Phobius"/>
    </source>
</evidence>
<dbReference type="InterPro" id="IPR023408">
    <property type="entry name" value="MscS_beta-dom_sf"/>
</dbReference>
<dbReference type="InterPro" id="IPR010920">
    <property type="entry name" value="LSM_dom_sf"/>
</dbReference>
<feature type="domain" description="Mechanosensitive ion channel MscS C-terminal" evidence="9">
    <location>
        <begin position="272"/>
        <end position="356"/>
    </location>
</feature>
<dbReference type="Gene3D" id="1.10.287.1260">
    <property type="match status" value="1"/>
</dbReference>
<dbReference type="GO" id="GO:0008381">
    <property type="term" value="F:mechanosensitive monoatomic ion channel activity"/>
    <property type="evidence" value="ECO:0007669"/>
    <property type="project" value="UniProtKB-ARBA"/>
</dbReference>
<dbReference type="RefSeq" id="WP_107968264.1">
    <property type="nucleotide sequence ID" value="NZ_NWBU01000010.1"/>
</dbReference>
<dbReference type="SUPFAM" id="SSF50182">
    <property type="entry name" value="Sm-like ribonucleoproteins"/>
    <property type="match status" value="1"/>
</dbReference>
<evidence type="ECO:0000256" key="3">
    <source>
        <dbReference type="ARBA" id="ARBA00022475"/>
    </source>
</evidence>
<dbReference type="Pfam" id="PF00924">
    <property type="entry name" value="MS_channel_2nd"/>
    <property type="match status" value="1"/>
</dbReference>
<evidence type="ECO:0000256" key="6">
    <source>
        <dbReference type="ARBA" id="ARBA00023136"/>
    </source>
</evidence>
<feature type="transmembrane region" description="Helical" evidence="7">
    <location>
        <begin position="106"/>
        <end position="127"/>
    </location>
</feature>
<dbReference type="SUPFAM" id="SSF82689">
    <property type="entry name" value="Mechanosensitive channel protein MscS (YggB), C-terminal domain"/>
    <property type="match status" value="1"/>
</dbReference>
<comment type="similarity">
    <text evidence="2">Belongs to the MscS (TC 1.A.23) family.</text>
</comment>
<feature type="domain" description="Mechanosensitive ion channel transmembrane helices 2/3" evidence="10">
    <location>
        <begin position="157"/>
        <end position="197"/>
    </location>
</feature>
<dbReference type="Gene3D" id="2.30.30.60">
    <property type="match status" value="1"/>
</dbReference>
<dbReference type="OrthoDB" id="9809206at2"/>
<keyword evidence="4 7" id="KW-0812">Transmembrane</keyword>
<evidence type="ECO:0000256" key="1">
    <source>
        <dbReference type="ARBA" id="ARBA00004651"/>
    </source>
</evidence>
<feature type="transmembrane region" description="Helical" evidence="7">
    <location>
        <begin position="77"/>
        <end position="94"/>
    </location>
</feature>
<keyword evidence="5 7" id="KW-1133">Transmembrane helix</keyword>
<evidence type="ECO:0000256" key="5">
    <source>
        <dbReference type="ARBA" id="ARBA00022989"/>
    </source>
</evidence>
<protein>
    <submittedName>
        <fullName evidence="11">Mechanosensitive ion channel protein MscS</fullName>
    </submittedName>
</protein>
<organism evidence="11 12">
    <name type="scientific">Sphingomonas oleivorans</name>
    <dbReference type="NCBI Taxonomy" id="1735121"/>
    <lineage>
        <taxon>Bacteria</taxon>
        <taxon>Pseudomonadati</taxon>
        <taxon>Pseudomonadota</taxon>
        <taxon>Alphaproteobacteria</taxon>
        <taxon>Sphingomonadales</taxon>
        <taxon>Sphingomonadaceae</taxon>
        <taxon>Sphingomonas</taxon>
    </lineage>
</organism>
<dbReference type="InterPro" id="IPR006685">
    <property type="entry name" value="MscS_channel_2nd"/>
</dbReference>
<evidence type="ECO:0000313" key="12">
    <source>
        <dbReference type="Proteomes" id="UP000244162"/>
    </source>
</evidence>
<feature type="transmembrane region" description="Helical" evidence="7">
    <location>
        <begin position="35"/>
        <end position="56"/>
    </location>
</feature>
<comment type="caution">
    <text evidence="11">The sequence shown here is derived from an EMBL/GenBank/DDBJ whole genome shotgun (WGS) entry which is preliminary data.</text>
</comment>
<evidence type="ECO:0000256" key="2">
    <source>
        <dbReference type="ARBA" id="ARBA00008017"/>
    </source>
</evidence>
<dbReference type="Pfam" id="PF21088">
    <property type="entry name" value="MS_channel_1st"/>
    <property type="match status" value="1"/>
</dbReference>